<dbReference type="Pfam" id="PF07228">
    <property type="entry name" value="SpoIIE"/>
    <property type="match status" value="1"/>
</dbReference>
<proteinExistence type="predicted"/>
<evidence type="ECO:0000313" key="4">
    <source>
        <dbReference type="EMBL" id="MFB8773236.1"/>
    </source>
</evidence>
<dbReference type="InterPro" id="IPR029016">
    <property type="entry name" value="GAF-like_dom_sf"/>
</dbReference>
<dbReference type="InterPro" id="IPR001932">
    <property type="entry name" value="PPM-type_phosphatase-like_dom"/>
</dbReference>
<dbReference type="PANTHER" id="PTHR43156:SF2">
    <property type="entry name" value="STAGE II SPORULATION PROTEIN E"/>
    <property type="match status" value="1"/>
</dbReference>
<reference evidence="4 5" key="1">
    <citation type="submission" date="2024-01" db="EMBL/GenBank/DDBJ databases">
        <title>Genome mining of biosynthetic gene clusters to explore secondary metabolites of Streptomyces sp.</title>
        <authorList>
            <person name="Baig A."/>
            <person name="Ajitkumar Shintre N."/>
            <person name="Kumar H."/>
            <person name="Anbarasu A."/>
            <person name="Ramaiah S."/>
        </authorList>
    </citation>
    <scope>NUCLEOTIDE SEQUENCE [LARGE SCALE GENOMIC DNA]</scope>
    <source>
        <strain evidence="4 5">A57</strain>
    </source>
</reference>
<dbReference type="Proteomes" id="UP001585080">
    <property type="component" value="Unassembled WGS sequence"/>
</dbReference>
<accession>A0ABV5E8W7</accession>
<keyword evidence="1 4" id="KW-0378">Hydrolase</keyword>
<evidence type="ECO:0000259" key="3">
    <source>
        <dbReference type="SMART" id="SM00331"/>
    </source>
</evidence>
<keyword evidence="5" id="KW-1185">Reference proteome</keyword>
<evidence type="ECO:0000313" key="5">
    <source>
        <dbReference type="Proteomes" id="UP001585080"/>
    </source>
</evidence>
<feature type="domain" description="PPM-type phosphatase" evidence="3">
    <location>
        <begin position="305"/>
        <end position="528"/>
    </location>
</feature>
<dbReference type="Gene3D" id="3.60.40.10">
    <property type="entry name" value="PPM-type phosphatase domain"/>
    <property type="match status" value="1"/>
</dbReference>
<dbReference type="Gene3D" id="3.30.450.40">
    <property type="match status" value="1"/>
</dbReference>
<feature type="region of interest" description="Disordered" evidence="2">
    <location>
        <begin position="67"/>
        <end position="93"/>
    </location>
</feature>
<dbReference type="SUPFAM" id="SSF81606">
    <property type="entry name" value="PP2C-like"/>
    <property type="match status" value="1"/>
</dbReference>
<evidence type="ECO:0000256" key="2">
    <source>
        <dbReference type="SAM" id="MobiDB-lite"/>
    </source>
</evidence>
<gene>
    <name evidence="4" type="ORF">VSS16_10915</name>
</gene>
<dbReference type="SMART" id="SM00331">
    <property type="entry name" value="PP2C_SIG"/>
    <property type="match status" value="1"/>
</dbReference>
<organism evidence="4 5">
    <name type="scientific">Streptomyces broussonetiae</name>
    <dbReference type="NCBI Taxonomy" id="2686304"/>
    <lineage>
        <taxon>Bacteria</taxon>
        <taxon>Bacillati</taxon>
        <taxon>Actinomycetota</taxon>
        <taxon>Actinomycetes</taxon>
        <taxon>Kitasatosporales</taxon>
        <taxon>Streptomycetaceae</taxon>
        <taxon>Streptomyces</taxon>
    </lineage>
</organism>
<dbReference type="EC" id="3.1.3.16" evidence="4"/>
<name>A0ABV5E8W7_9ACTN</name>
<dbReference type="RefSeq" id="WP_376732101.1">
    <property type="nucleotide sequence ID" value="NZ_JAYMRP010000007.1"/>
</dbReference>
<sequence length="543" mass="56435">MDISAFPSGSYRADDLEADHLDQVPCAAVTLGHDGLAVSGNDAARRLLGATGSTRPTVPDWLAEAHRRLPGSGNPAGPRTGPVGGRQVEATPAPRPDGRVVWWLLDVTDRVRVERELREERERGAALAAVSSTLLSTLNAERCLELTARAAADHLADAAIVVAPAQGGRYHVAEARSGGPVTLSQQALDPTRVPGLTEALAGFPPVPLHWTTLGDLPDWAVPPGLSQAVGSVGVTSLPGHGMPAGALILLRAAPRATLTAGEECFARVFAARAGAALSAARTYMEQTGITSVLMRDLLPPVLGPVDGVEYAGAYRSSQDAEQVGGDFYDVHPRAGDGDETLVVLGDVAGKGLEAAALTGRIRSTLQALLPFTADHGRVLSLLNQSLLVSRHTRFATLVLASVKRGPDGVALRLTSGGHPPPLVIRLDGTVEEVPTRGMVVGAIPEVTARTALVTLAAGECCLLYTDGVTEARGGPFGDEFFGETRLGRVLAECGGMPPQAVVERVHMVVGEWVGAGGHDDIATVAVGAPRGAPPAQCMRADRR</sequence>
<comment type="caution">
    <text evidence="4">The sequence shown here is derived from an EMBL/GenBank/DDBJ whole genome shotgun (WGS) entry which is preliminary data.</text>
</comment>
<dbReference type="PANTHER" id="PTHR43156">
    <property type="entry name" value="STAGE II SPORULATION PROTEIN E-RELATED"/>
    <property type="match status" value="1"/>
</dbReference>
<dbReference type="EMBL" id="JAYMRP010000007">
    <property type="protein sequence ID" value="MFB8773236.1"/>
    <property type="molecule type" value="Genomic_DNA"/>
</dbReference>
<protein>
    <submittedName>
        <fullName evidence="4">PP2C family protein-serine/threonine phosphatase</fullName>
        <ecNumber evidence="4">3.1.3.16</ecNumber>
    </submittedName>
</protein>
<dbReference type="InterPro" id="IPR036457">
    <property type="entry name" value="PPM-type-like_dom_sf"/>
</dbReference>
<evidence type="ECO:0000256" key="1">
    <source>
        <dbReference type="ARBA" id="ARBA00022801"/>
    </source>
</evidence>
<dbReference type="InterPro" id="IPR052016">
    <property type="entry name" value="Bact_Sigma-Reg"/>
</dbReference>
<dbReference type="GO" id="GO:0004722">
    <property type="term" value="F:protein serine/threonine phosphatase activity"/>
    <property type="evidence" value="ECO:0007669"/>
    <property type="project" value="UniProtKB-EC"/>
</dbReference>